<dbReference type="RefSeq" id="XP_014153154.1">
    <property type="nucleotide sequence ID" value="XM_014297679.1"/>
</dbReference>
<accession>A0A0L0FR16</accession>
<proteinExistence type="predicted"/>
<reference evidence="2 3" key="1">
    <citation type="submission" date="2011-02" db="EMBL/GenBank/DDBJ databases">
        <title>The Genome Sequence of Sphaeroforma arctica JP610.</title>
        <authorList>
            <consortium name="The Broad Institute Genome Sequencing Platform"/>
            <person name="Russ C."/>
            <person name="Cuomo C."/>
            <person name="Young S.K."/>
            <person name="Zeng Q."/>
            <person name="Gargeya S."/>
            <person name="Alvarado L."/>
            <person name="Berlin A."/>
            <person name="Chapman S.B."/>
            <person name="Chen Z."/>
            <person name="Freedman E."/>
            <person name="Gellesch M."/>
            <person name="Goldberg J."/>
            <person name="Griggs A."/>
            <person name="Gujja S."/>
            <person name="Heilman E."/>
            <person name="Heiman D."/>
            <person name="Howarth C."/>
            <person name="Mehta T."/>
            <person name="Neiman D."/>
            <person name="Pearson M."/>
            <person name="Roberts A."/>
            <person name="Saif S."/>
            <person name="Shea T."/>
            <person name="Shenoy N."/>
            <person name="Sisk P."/>
            <person name="Stolte C."/>
            <person name="Sykes S."/>
            <person name="White J."/>
            <person name="Yandava C."/>
            <person name="Burger G."/>
            <person name="Gray M.W."/>
            <person name="Holland P.W.H."/>
            <person name="King N."/>
            <person name="Lang F.B.F."/>
            <person name="Roger A.J."/>
            <person name="Ruiz-Trillo I."/>
            <person name="Haas B."/>
            <person name="Nusbaum C."/>
            <person name="Birren B."/>
        </authorList>
    </citation>
    <scope>NUCLEOTIDE SEQUENCE [LARGE SCALE GENOMIC DNA]</scope>
    <source>
        <strain evidence="2 3">JP610</strain>
    </source>
</reference>
<organism evidence="2 3">
    <name type="scientific">Sphaeroforma arctica JP610</name>
    <dbReference type="NCBI Taxonomy" id="667725"/>
    <lineage>
        <taxon>Eukaryota</taxon>
        <taxon>Ichthyosporea</taxon>
        <taxon>Ichthyophonida</taxon>
        <taxon>Sphaeroforma</taxon>
    </lineage>
</organism>
<feature type="region of interest" description="Disordered" evidence="1">
    <location>
        <begin position="42"/>
        <end position="83"/>
    </location>
</feature>
<protein>
    <submittedName>
        <fullName evidence="2">Uncharacterized protein</fullName>
    </submittedName>
</protein>
<dbReference type="AlphaFoldDB" id="A0A0L0FR16"/>
<dbReference type="Proteomes" id="UP000054560">
    <property type="component" value="Unassembled WGS sequence"/>
</dbReference>
<sequence length="199" mass="20960">MLENWDKVDWTDAYVAHGVDGTRCSIQRYLFNREGFCTDPDMDLVRNPPSASPAASTTPSATSASSTTPTPSAKPTPLPTLSSTAMRLPGNRQSCVVDPSLSLEIACGSAIQICARADINCAVTPSVTTCSVALLNEIFSLYYRANACAESACNSAGSAMLNTCVAKTDVVIGDVCNSSWRGLGVVGVLTARIFRAVLR</sequence>
<dbReference type="GeneID" id="25908851"/>
<gene>
    <name evidence="2" type="ORF">SARC_08347</name>
</gene>
<feature type="compositionally biased region" description="Low complexity" evidence="1">
    <location>
        <begin position="48"/>
        <end position="71"/>
    </location>
</feature>
<name>A0A0L0FR16_9EUKA</name>
<evidence type="ECO:0000313" key="2">
    <source>
        <dbReference type="EMBL" id="KNC79252.1"/>
    </source>
</evidence>
<evidence type="ECO:0000256" key="1">
    <source>
        <dbReference type="SAM" id="MobiDB-lite"/>
    </source>
</evidence>
<keyword evidence="3" id="KW-1185">Reference proteome</keyword>
<evidence type="ECO:0000313" key="3">
    <source>
        <dbReference type="Proteomes" id="UP000054560"/>
    </source>
</evidence>
<dbReference type="EMBL" id="KQ242340">
    <property type="protein sequence ID" value="KNC79252.1"/>
    <property type="molecule type" value="Genomic_DNA"/>
</dbReference>